<keyword evidence="1" id="KW-0315">Glutamine amidotransferase</keyword>
<organism evidence="1 2">
    <name type="scientific">Taklimakanibacter albus</name>
    <dbReference type="NCBI Taxonomy" id="2800327"/>
    <lineage>
        <taxon>Bacteria</taxon>
        <taxon>Pseudomonadati</taxon>
        <taxon>Pseudomonadota</taxon>
        <taxon>Alphaproteobacteria</taxon>
        <taxon>Hyphomicrobiales</taxon>
        <taxon>Aestuariivirgaceae</taxon>
        <taxon>Taklimakanibacter</taxon>
    </lineage>
</organism>
<accession>A0ACC5R971</accession>
<evidence type="ECO:0000313" key="2">
    <source>
        <dbReference type="Proteomes" id="UP000616151"/>
    </source>
</evidence>
<dbReference type="Proteomes" id="UP000616151">
    <property type="component" value="Unassembled WGS sequence"/>
</dbReference>
<keyword evidence="2" id="KW-1185">Reference proteome</keyword>
<reference evidence="1" key="1">
    <citation type="submission" date="2021-01" db="EMBL/GenBank/DDBJ databases">
        <authorList>
            <person name="Sun Q."/>
        </authorList>
    </citation>
    <scope>NUCLEOTIDE SEQUENCE</scope>
    <source>
        <strain evidence="1">YIM B02566</strain>
    </source>
</reference>
<gene>
    <name evidence="1" type="ORF">JHL16_22870</name>
</gene>
<name>A0ACC5R971_9HYPH</name>
<evidence type="ECO:0000313" key="1">
    <source>
        <dbReference type="EMBL" id="MBK1869221.1"/>
    </source>
</evidence>
<dbReference type="EMBL" id="JAENHL010000007">
    <property type="protein sequence ID" value="MBK1869221.1"/>
    <property type="molecule type" value="Genomic_DNA"/>
</dbReference>
<comment type="caution">
    <text evidence="1">The sequence shown here is derived from an EMBL/GenBank/DDBJ whole genome shotgun (WGS) entry which is preliminary data.</text>
</comment>
<sequence length="245" mass="26864">MSPLRIMPAGKILIILHSETSSPGRVGHMLKAKGYTLDIRRPCLGDKLPETLAEHAGAAIFGGPMSANDCDAFIRDETDWIAVPLKEQKPFLGICLGAQMLSRQLGGSVGPHQDGFVEIGYYPLKVTDAGRKLGGDWPDQVYHWHREGFTLTQGCELLATGETFANQAFRYGAAAFGLQFHPEVTRLMMHRWSVTGAHRFVLKGAQNGAEQLAGQILHDAPVRDWLSGFLDFWLKPQARTAAQAA</sequence>
<proteinExistence type="predicted"/>
<protein>
    <submittedName>
        <fullName evidence="1">Glutamine amidotransferase</fullName>
    </submittedName>
</protein>